<dbReference type="AlphaFoldDB" id="A0A410DX73"/>
<evidence type="ECO:0000256" key="11">
    <source>
        <dbReference type="HAMAP-Rule" id="MF_00228"/>
    </source>
</evidence>
<keyword evidence="6 11" id="KW-0547">Nucleotide-binding</keyword>
<protein>
    <recommendedName>
        <fullName evidence="11">Hydroxyethylthiazole kinase</fullName>
        <ecNumber evidence="11">2.7.1.50</ecNumber>
    </recommendedName>
    <alternativeName>
        <fullName evidence="11">4-methyl-5-beta-hydroxyethylthiazole kinase</fullName>
        <shortName evidence="11">TH kinase</shortName>
        <shortName evidence="11">Thz kinase</shortName>
    </alternativeName>
</protein>
<dbReference type="PIRSF" id="PIRSF000513">
    <property type="entry name" value="Thz_kinase"/>
    <property type="match status" value="1"/>
</dbReference>
<sequence>MEINKKIAEALNSVRERNPLVHHITNYVTVNDCANITLALGGSPVMADDINEVCDMVSLASAFVINIGTLNSRTVEAMIEGGKRANDLNIPVILDPVGAGATAYRTEVAKRIIGEVKLAVVRGNLSEVKTLYGIEVQTKGVDSGEIIDGNADEFTIAKEIAKDFANKLDAVVAITGAVDIITDGNTLYTAHNGHKIMAKITGTGCMCTSIIGSYLGSVDNKLLAALAGITSMSIAGEVAYDNLDKTKEGTGTLKSKIIDAIYNLDDKVIIERGKINEE</sequence>
<evidence type="ECO:0000256" key="10">
    <source>
        <dbReference type="ARBA" id="ARBA00022977"/>
    </source>
</evidence>
<keyword evidence="8 11" id="KW-0067">ATP-binding</keyword>
<dbReference type="Gene3D" id="3.40.1190.20">
    <property type="match status" value="1"/>
</dbReference>
<evidence type="ECO:0000256" key="9">
    <source>
        <dbReference type="ARBA" id="ARBA00022842"/>
    </source>
</evidence>
<feature type="binding site" evidence="11">
    <location>
        <position position="122"/>
    </location>
    <ligand>
        <name>ATP</name>
        <dbReference type="ChEBI" id="CHEBI:30616"/>
    </ligand>
</feature>
<dbReference type="EMBL" id="CP025746">
    <property type="protein sequence ID" value="QAA33651.1"/>
    <property type="molecule type" value="Genomic_DNA"/>
</dbReference>
<evidence type="ECO:0000256" key="5">
    <source>
        <dbReference type="ARBA" id="ARBA00022723"/>
    </source>
</evidence>
<comment type="catalytic activity">
    <reaction evidence="1 11">
        <text>5-(2-hydroxyethyl)-4-methylthiazole + ATP = 4-methyl-5-(2-phosphooxyethyl)-thiazole + ADP + H(+)</text>
        <dbReference type="Rhea" id="RHEA:24212"/>
        <dbReference type="ChEBI" id="CHEBI:15378"/>
        <dbReference type="ChEBI" id="CHEBI:17957"/>
        <dbReference type="ChEBI" id="CHEBI:30616"/>
        <dbReference type="ChEBI" id="CHEBI:58296"/>
        <dbReference type="ChEBI" id="CHEBI:456216"/>
        <dbReference type="EC" id="2.7.1.50"/>
    </reaction>
</comment>
<evidence type="ECO:0000256" key="2">
    <source>
        <dbReference type="ARBA" id="ARBA00001946"/>
    </source>
</evidence>
<dbReference type="EC" id="2.7.1.50" evidence="11"/>
<dbReference type="SUPFAM" id="SSF53613">
    <property type="entry name" value="Ribokinase-like"/>
    <property type="match status" value="1"/>
</dbReference>
<dbReference type="GO" id="GO:0009228">
    <property type="term" value="P:thiamine biosynthetic process"/>
    <property type="evidence" value="ECO:0007669"/>
    <property type="project" value="UniProtKB-KW"/>
</dbReference>
<keyword evidence="9 11" id="KW-0460">Magnesium</keyword>
<keyword evidence="7 11" id="KW-0418">Kinase</keyword>
<comment type="cofactor">
    <cofactor evidence="2 11">
        <name>Mg(2+)</name>
        <dbReference type="ChEBI" id="CHEBI:18420"/>
    </cofactor>
</comment>
<dbReference type="PRINTS" id="PR01099">
    <property type="entry name" value="HYETHTZKNASE"/>
</dbReference>
<dbReference type="NCBIfam" id="TIGR00694">
    <property type="entry name" value="thiM"/>
    <property type="match status" value="1"/>
</dbReference>
<evidence type="ECO:0000313" key="13">
    <source>
        <dbReference type="Proteomes" id="UP000286268"/>
    </source>
</evidence>
<evidence type="ECO:0000256" key="6">
    <source>
        <dbReference type="ARBA" id="ARBA00022741"/>
    </source>
</evidence>
<reference evidence="12 13" key="1">
    <citation type="submission" date="2018-01" db="EMBL/GenBank/DDBJ databases">
        <title>Genome Sequencing and Assembly of Anaerobacter polyendosporus strain CT4.</title>
        <authorList>
            <person name="Tachaapaikoon C."/>
            <person name="Sutheeworapong S."/>
            <person name="Jenjaroenpun P."/>
            <person name="Wongsurawat T."/>
            <person name="Nookeaw I."/>
            <person name="Cheawchanlertfa P."/>
            <person name="Kosugi A."/>
            <person name="Cheevadhanarak S."/>
            <person name="Ratanakhanokchai K."/>
        </authorList>
    </citation>
    <scope>NUCLEOTIDE SEQUENCE [LARGE SCALE GENOMIC DNA]</scope>
    <source>
        <strain evidence="12 13">CT4</strain>
    </source>
</reference>
<evidence type="ECO:0000256" key="3">
    <source>
        <dbReference type="ARBA" id="ARBA00004868"/>
    </source>
</evidence>
<keyword evidence="5 11" id="KW-0479">Metal-binding</keyword>
<dbReference type="UniPathway" id="UPA00060">
    <property type="reaction ID" value="UER00139"/>
</dbReference>
<gene>
    <name evidence="11" type="primary">thiM</name>
    <name evidence="12" type="ORF">C1I91_19530</name>
</gene>
<dbReference type="GO" id="GO:0009229">
    <property type="term" value="P:thiamine diphosphate biosynthetic process"/>
    <property type="evidence" value="ECO:0007669"/>
    <property type="project" value="UniProtKB-UniRule"/>
</dbReference>
<keyword evidence="10 11" id="KW-0784">Thiamine biosynthesis</keyword>
<accession>A0A410DX73</accession>
<evidence type="ECO:0000256" key="8">
    <source>
        <dbReference type="ARBA" id="ARBA00022840"/>
    </source>
</evidence>
<proteinExistence type="inferred from homology"/>
<organism evidence="12 13">
    <name type="scientific">Clostridium manihotivorum</name>
    <dbReference type="NCBI Taxonomy" id="2320868"/>
    <lineage>
        <taxon>Bacteria</taxon>
        <taxon>Bacillati</taxon>
        <taxon>Bacillota</taxon>
        <taxon>Clostridia</taxon>
        <taxon>Eubacteriales</taxon>
        <taxon>Clostridiaceae</taxon>
        <taxon>Clostridium</taxon>
    </lineage>
</organism>
<dbReference type="Pfam" id="PF02110">
    <property type="entry name" value="HK"/>
    <property type="match status" value="1"/>
</dbReference>
<feature type="binding site" evidence="11">
    <location>
        <position position="46"/>
    </location>
    <ligand>
        <name>substrate</name>
    </ligand>
</feature>
<evidence type="ECO:0000313" key="12">
    <source>
        <dbReference type="EMBL" id="QAA33651.1"/>
    </source>
</evidence>
<comment type="pathway">
    <text evidence="3 11">Cofactor biosynthesis; thiamine diphosphate biosynthesis; 4-methyl-5-(2-phosphoethyl)-thiazole from 5-(2-hydroxyethyl)-4-methylthiazole: step 1/1.</text>
</comment>
<evidence type="ECO:0000256" key="4">
    <source>
        <dbReference type="ARBA" id="ARBA00022679"/>
    </source>
</evidence>
<comment type="similarity">
    <text evidence="11">Belongs to the Thz kinase family.</text>
</comment>
<dbReference type="NCBIfam" id="NF006830">
    <property type="entry name" value="PRK09355.1"/>
    <property type="match status" value="1"/>
</dbReference>
<dbReference type="HAMAP" id="MF_00228">
    <property type="entry name" value="Thz_kinase"/>
    <property type="match status" value="1"/>
</dbReference>
<feature type="binding site" evidence="11">
    <location>
        <position position="175"/>
    </location>
    <ligand>
        <name>ATP</name>
        <dbReference type="ChEBI" id="CHEBI:30616"/>
    </ligand>
</feature>
<evidence type="ECO:0000256" key="7">
    <source>
        <dbReference type="ARBA" id="ARBA00022777"/>
    </source>
</evidence>
<dbReference type="GO" id="GO:0005524">
    <property type="term" value="F:ATP binding"/>
    <property type="evidence" value="ECO:0007669"/>
    <property type="project" value="UniProtKB-UniRule"/>
</dbReference>
<dbReference type="OrthoDB" id="9778146at2"/>
<dbReference type="GO" id="GO:0004417">
    <property type="term" value="F:hydroxyethylthiazole kinase activity"/>
    <property type="evidence" value="ECO:0007669"/>
    <property type="project" value="UniProtKB-UniRule"/>
</dbReference>
<dbReference type="GO" id="GO:0000287">
    <property type="term" value="F:magnesium ion binding"/>
    <property type="evidence" value="ECO:0007669"/>
    <property type="project" value="UniProtKB-UniRule"/>
</dbReference>
<comment type="function">
    <text evidence="11">Catalyzes the phosphorylation of the hydroxyl group of 4-methyl-5-beta-hydroxyethylthiazole (THZ).</text>
</comment>
<keyword evidence="13" id="KW-1185">Reference proteome</keyword>
<name>A0A410DX73_9CLOT</name>
<feature type="binding site" evidence="11">
    <location>
        <position position="202"/>
    </location>
    <ligand>
        <name>substrate</name>
    </ligand>
</feature>
<evidence type="ECO:0000256" key="1">
    <source>
        <dbReference type="ARBA" id="ARBA00001771"/>
    </source>
</evidence>
<dbReference type="CDD" id="cd01170">
    <property type="entry name" value="THZ_kinase"/>
    <property type="match status" value="1"/>
</dbReference>
<dbReference type="InterPro" id="IPR000417">
    <property type="entry name" value="Hyethyz_kinase"/>
</dbReference>
<dbReference type="KEGG" id="cmah:C1I91_19530"/>
<dbReference type="Proteomes" id="UP000286268">
    <property type="component" value="Chromosome"/>
</dbReference>
<keyword evidence="4 11" id="KW-0808">Transferase</keyword>
<dbReference type="InterPro" id="IPR029056">
    <property type="entry name" value="Ribokinase-like"/>
</dbReference>